<proteinExistence type="predicted"/>
<organism evidence="2 3">
    <name type="scientific">Trichogramma brassicae</name>
    <dbReference type="NCBI Taxonomy" id="86971"/>
    <lineage>
        <taxon>Eukaryota</taxon>
        <taxon>Metazoa</taxon>
        <taxon>Ecdysozoa</taxon>
        <taxon>Arthropoda</taxon>
        <taxon>Hexapoda</taxon>
        <taxon>Insecta</taxon>
        <taxon>Pterygota</taxon>
        <taxon>Neoptera</taxon>
        <taxon>Endopterygota</taxon>
        <taxon>Hymenoptera</taxon>
        <taxon>Apocrita</taxon>
        <taxon>Proctotrupomorpha</taxon>
        <taxon>Chalcidoidea</taxon>
        <taxon>Trichogrammatidae</taxon>
        <taxon>Trichogramma</taxon>
    </lineage>
</organism>
<dbReference type="Proteomes" id="UP000479190">
    <property type="component" value="Unassembled WGS sequence"/>
</dbReference>
<dbReference type="EMBL" id="CADCXV010000424">
    <property type="protein sequence ID" value="CAB0030149.1"/>
    <property type="molecule type" value="Genomic_DNA"/>
</dbReference>
<dbReference type="AlphaFoldDB" id="A0A6H5HWT0"/>
<name>A0A6H5HWT0_9HYME</name>
<evidence type="ECO:0000313" key="2">
    <source>
        <dbReference type="EMBL" id="CAB0030149.1"/>
    </source>
</evidence>
<accession>A0A6H5HWT0</accession>
<feature type="region of interest" description="Disordered" evidence="1">
    <location>
        <begin position="1"/>
        <end position="99"/>
    </location>
</feature>
<keyword evidence="3" id="KW-1185">Reference proteome</keyword>
<feature type="compositionally biased region" description="Basic and acidic residues" evidence="1">
    <location>
        <begin position="84"/>
        <end position="94"/>
    </location>
</feature>
<reference evidence="2 3" key="1">
    <citation type="submission" date="2020-02" db="EMBL/GenBank/DDBJ databases">
        <authorList>
            <person name="Ferguson B K."/>
        </authorList>
    </citation>
    <scope>NUCLEOTIDE SEQUENCE [LARGE SCALE GENOMIC DNA]</scope>
</reference>
<evidence type="ECO:0000256" key="1">
    <source>
        <dbReference type="SAM" id="MobiDB-lite"/>
    </source>
</evidence>
<evidence type="ECO:0000313" key="3">
    <source>
        <dbReference type="Proteomes" id="UP000479190"/>
    </source>
</evidence>
<sequence length="151" mass="17172">MNQQNEAAGPTDKAFDIFRQPILQNGGNKRSTERYEFPPDLSRLSFGRGRNTPATTPQRNENRRPGDRAGSSDMSLDQSAMLDKPLEQRDHRDPGATGLEALVITMLEENRRRDRSRDETMERILNGLSRNLTFQDAQPTAAPLNYQVMRI</sequence>
<protein>
    <submittedName>
        <fullName evidence="2">Uncharacterized protein</fullName>
    </submittedName>
</protein>
<gene>
    <name evidence="2" type="ORF">TBRA_LOCUS2165</name>
</gene>